<feature type="transmembrane region" description="Helical" evidence="1">
    <location>
        <begin position="5"/>
        <end position="24"/>
    </location>
</feature>
<dbReference type="AlphaFoldDB" id="A0A5C8KEU3"/>
<reference evidence="2 3" key="1">
    <citation type="submission" date="2019-08" db="EMBL/GenBank/DDBJ databases">
        <authorList>
            <person name="Shi S."/>
        </authorList>
    </citation>
    <scope>NUCLEOTIDE SEQUENCE [LARGE SCALE GENOMIC DNA]</scope>
    <source>
        <strain evidence="2 3">GY10130</strain>
    </source>
</reference>
<keyword evidence="1" id="KW-1133">Transmembrane helix</keyword>
<evidence type="ECO:0000313" key="2">
    <source>
        <dbReference type="EMBL" id="TXK52194.1"/>
    </source>
</evidence>
<accession>A0A5C8KEU3</accession>
<feature type="transmembrane region" description="Helical" evidence="1">
    <location>
        <begin position="56"/>
        <end position="76"/>
    </location>
</feature>
<evidence type="ECO:0000256" key="1">
    <source>
        <dbReference type="SAM" id="Phobius"/>
    </source>
</evidence>
<keyword evidence="3" id="KW-1185">Reference proteome</keyword>
<evidence type="ECO:0000313" key="3">
    <source>
        <dbReference type="Proteomes" id="UP000321926"/>
    </source>
</evidence>
<feature type="transmembrane region" description="Helical" evidence="1">
    <location>
        <begin position="88"/>
        <end position="109"/>
    </location>
</feature>
<name>A0A5C8KEU3_9BACT</name>
<dbReference type="RefSeq" id="WP_147920064.1">
    <property type="nucleotide sequence ID" value="NZ_VRTY01000004.1"/>
</dbReference>
<comment type="caution">
    <text evidence="2">The sequence shown here is derived from an EMBL/GenBank/DDBJ whole genome shotgun (WGS) entry which is preliminary data.</text>
</comment>
<dbReference type="EMBL" id="VRTY01000004">
    <property type="protein sequence ID" value="TXK52194.1"/>
    <property type="molecule type" value="Genomic_DNA"/>
</dbReference>
<protein>
    <submittedName>
        <fullName evidence="2">Uncharacterized protein</fullName>
    </submittedName>
</protein>
<proteinExistence type="predicted"/>
<feature type="transmembrane region" description="Helical" evidence="1">
    <location>
        <begin position="30"/>
        <end position="47"/>
    </location>
</feature>
<dbReference type="OrthoDB" id="852153at2"/>
<dbReference type="Proteomes" id="UP000321926">
    <property type="component" value="Unassembled WGS sequence"/>
</dbReference>
<keyword evidence="1" id="KW-0472">Membrane</keyword>
<organism evidence="2 3">
    <name type="scientific">Pontibacter qinzhouensis</name>
    <dbReference type="NCBI Taxonomy" id="2603253"/>
    <lineage>
        <taxon>Bacteria</taxon>
        <taxon>Pseudomonadati</taxon>
        <taxon>Bacteroidota</taxon>
        <taxon>Cytophagia</taxon>
        <taxon>Cytophagales</taxon>
        <taxon>Hymenobacteraceae</taxon>
        <taxon>Pontibacter</taxon>
    </lineage>
</organism>
<sequence>MVHPYVVNTINALVLLIAGLTAYFVTRAPAPAALLAPAFGVALLACTRHLRKHNQFVINTVTALTLIAGFTFLLYIDFEGGSWKINDMLYLLMGISCFVAAVFYTGTFLSERRKKDNTIYKDDL</sequence>
<gene>
    <name evidence="2" type="ORF">FVR03_01885</name>
</gene>
<keyword evidence="1" id="KW-0812">Transmembrane</keyword>